<dbReference type="PROSITE" id="PS50082">
    <property type="entry name" value="WD_REPEATS_2"/>
    <property type="match status" value="1"/>
</dbReference>
<keyword evidence="7" id="KW-1133">Transmembrane helix</keyword>
<evidence type="ECO:0000259" key="16">
    <source>
        <dbReference type="PROSITE" id="PS50026"/>
    </source>
</evidence>
<dbReference type="InterPro" id="IPR002870">
    <property type="entry name" value="Peptidase_M12B_N"/>
</dbReference>
<dbReference type="InterPro" id="IPR006586">
    <property type="entry name" value="ADAM_Cys-rich"/>
</dbReference>
<feature type="binding site" evidence="14">
    <location>
        <position position="337"/>
    </location>
    <ligand>
        <name>Zn(2+)</name>
        <dbReference type="ChEBI" id="CHEBI:29105"/>
        <note>catalytic</note>
    </ligand>
</feature>
<feature type="domain" description="Disintegrin" evidence="17">
    <location>
        <begin position="411"/>
        <end position="497"/>
    </location>
</feature>
<name>A0A9Q1AYT7_9SAUR</name>
<feature type="binding site" evidence="14">
    <location>
        <position position="341"/>
    </location>
    <ligand>
        <name>Zn(2+)</name>
        <dbReference type="ChEBI" id="CHEBI:29105"/>
        <note>catalytic</note>
    </ligand>
</feature>
<dbReference type="InterPro" id="IPR000742">
    <property type="entry name" value="EGF"/>
</dbReference>
<feature type="domain" description="Peptidase M12B" evidence="18">
    <location>
        <begin position="206"/>
        <end position="405"/>
    </location>
</feature>
<dbReference type="Pfam" id="PF00200">
    <property type="entry name" value="Disintegrin"/>
    <property type="match status" value="1"/>
</dbReference>
<dbReference type="InterPro" id="IPR001590">
    <property type="entry name" value="Peptidase_M12B"/>
</dbReference>
<dbReference type="GO" id="GO:0090729">
    <property type="term" value="F:toxin activity"/>
    <property type="evidence" value="ECO:0007669"/>
    <property type="project" value="UniProtKB-KW"/>
</dbReference>
<feature type="domain" description="EGF-like" evidence="16">
    <location>
        <begin position="638"/>
        <end position="671"/>
    </location>
</feature>
<evidence type="ECO:0000313" key="19">
    <source>
        <dbReference type="EMBL" id="KAJ7320453.1"/>
    </source>
</evidence>
<evidence type="ECO:0000259" key="17">
    <source>
        <dbReference type="PROSITE" id="PS50214"/>
    </source>
</evidence>
<keyword evidence="5" id="KW-0800">Toxin</keyword>
<organism evidence="19 20">
    <name type="scientific">Phrynocephalus forsythii</name>
    <dbReference type="NCBI Taxonomy" id="171643"/>
    <lineage>
        <taxon>Eukaryota</taxon>
        <taxon>Metazoa</taxon>
        <taxon>Chordata</taxon>
        <taxon>Craniata</taxon>
        <taxon>Vertebrata</taxon>
        <taxon>Euteleostomi</taxon>
        <taxon>Lepidosauria</taxon>
        <taxon>Squamata</taxon>
        <taxon>Bifurcata</taxon>
        <taxon>Unidentata</taxon>
        <taxon>Episquamata</taxon>
        <taxon>Toxicofera</taxon>
        <taxon>Iguania</taxon>
        <taxon>Acrodonta</taxon>
        <taxon>Agamidae</taxon>
        <taxon>Agaminae</taxon>
        <taxon>Phrynocephalus</taxon>
    </lineage>
</organism>
<comment type="subcellular location">
    <subcellularLocation>
        <location evidence="1">Membrane</location>
        <topology evidence="1">Single-pass type I membrane protein</topology>
    </subcellularLocation>
    <subcellularLocation>
        <location evidence="2">Secreted</location>
    </subcellularLocation>
</comment>
<dbReference type="SUPFAM" id="SSF57552">
    <property type="entry name" value="Blood coagulation inhibitor (disintegrin)"/>
    <property type="match status" value="1"/>
</dbReference>
<dbReference type="GO" id="GO:0004222">
    <property type="term" value="F:metalloendopeptidase activity"/>
    <property type="evidence" value="ECO:0007669"/>
    <property type="project" value="InterPro"/>
</dbReference>
<dbReference type="Pfam" id="PF01421">
    <property type="entry name" value="Reprolysin"/>
    <property type="match status" value="1"/>
</dbReference>
<dbReference type="GO" id="GO:0046872">
    <property type="term" value="F:metal ion binding"/>
    <property type="evidence" value="ECO:0007669"/>
    <property type="project" value="UniProtKB-KW"/>
</dbReference>
<dbReference type="GO" id="GO:0009897">
    <property type="term" value="C:external side of plasma membrane"/>
    <property type="evidence" value="ECO:0007669"/>
    <property type="project" value="TreeGrafter"/>
</dbReference>
<evidence type="ECO:0000256" key="10">
    <source>
        <dbReference type="ARBA" id="ARBA00023240"/>
    </source>
</evidence>
<dbReference type="Proteomes" id="UP001142489">
    <property type="component" value="Unassembled WGS sequence"/>
</dbReference>
<keyword evidence="6" id="KW-0812">Transmembrane</keyword>
<feature type="disulfide bond" evidence="14">
    <location>
        <begin position="360"/>
        <end position="384"/>
    </location>
</feature>
<keyword evidence="4" id="KW-0964">Secreted</keyword>
<dbReference type="PROSITE" id="PS50026">
    <property type="entry name" value="EGF_3"/>
    <property type="match status" value="1"/>
</dbReference>
<dbReference type="Pfam" id="PF01562">
    <property type="entry name" value="Pep_M12B_propep"/>
    <property type="match status" value="1"/>
</dbReference>
<evidence type="ECO:0000256" key="4">
    <source>
        <dbReference type="ARBA" id="ARBA00022525"/>
    </source>
</evidence>
<sequence length="1105" mass="120557">MLQGASGLSGDLNTLCVVAIPESFVRSSKYLYSEVVIPKMLGTQAGFISMKEVSYFIRIEGNNRIIHLHQKSFIFRNMPVYTFDLHGNRQEDHPYIKVDCYYSGWVENATNSDVALSTCAGLWGFIQIGNFKYEIRPLENAQGFQHFIYRTDPEEREPCRESHEGHDELAREEVWEREAEETQPRDREPRLSGSRTDFPGPNAPSRYLEYFVVCDSSMFQREKQNITRVIRAVLQIVFILHSIFDDVGLHIVLTGMEIWARRDYLAVSDTLGAFYSYASTELRHLLHFDHASLFLIMDGSHFFGKTWQEHSCIHNRVSVSVVKTSPSSTSDGILAAHHLGHAIGLAHDDLLGQRDRKCGCSCSSKPGHCLMHSTVTECHRLSNCSKNAYLAFLAQQGGKCFLNLPKDLSVAGMCGNGLVEGSEECDCGMDEVCQVNGCCQTDCQRKPGADCHDGLCCENCKIANEGKLCRAAATECDLPEYCTGNSATCPADVYKQDGMPCGAGDSCYLGKCLDRHQHCQVLFGAGKNAARPAPLSCYKGVNMRGDRTGNCGKAKRGYKKCREEDVFCGRIQCINVKKIPIISTRQGVIQTPVDNVLCLGTEFHEEEDAYDVGAIKDGSTCGTGKICVNRSCVSLTILNYDCDFSKCNNQGVCNSNKNCHCTYGWAPPHCTSRGFGGSIDSGPPPERPQSKKTLMLGSLLGVAFLLLALGIMLRKYVYAWFRIMKGASPEPLEVVSEIDSGPENPDPTRVIEWTGEKSVCVAGYESRGRNEILQLLLPQRLHSKGNQVRGTLVELGGFSDRPVYALKHVPQTSGPPDSALQVWRMEPEETGVIKPLDTIPAISGEESASWVKLATTSSQAGCILHGLKINDIRMTEVESQKAIFVAASACAEDLSSLHFLDEATLLACSARGQLFLADARQTPRELGELNGASLPSALGGHSWTAGVQSSPTEPAGGKPLLARLSTGGHMVLTDLRNTATPLKVAWSSVPAAPGFRGVECLSVSFAPRLEGHLAVSGFDGTVRVYNTRQWDSSTQEAAPVFLHKGHVFGGAGGGGSSGDPPRVTTHAWHPSKPRTLLSAATDGSLHVWDWADLQGSAMQAIGDDP</sequence>
<dbReference type="FunFam" id="4.10.70.10:FF:000003">
    <property type="entry name" value="Disintegrin and metalloproteinase domain-containing protein 17"/>
    <property type="match status" value="1"/>
</dbReference>
<evidence type="ECO:0000256" key="1">
    <source>
        <dbReference type="ARBA" id="ARBA00004479"/>
    </source>
</evidence>
<feature type="compositionally biased region" description="Basic and acidic residues" evidence="15">
    <location>
        <begin position="155"/>
        <end position="190"/>
    </location>
</feature>
<dbReference type="GO" id="GO:0008584">
    <property type="term" value="P:male gonad development"/>
    <property type="evidence" value="ECO:0007669"/>
    <property type="project" value="TreeGrafter"/>
</dbReference>
<keyword evidence="9 12" id="KW-1015">Disulfide bond</keyword>
<reference evidence="19" key="1">
    <citation type="journal article" date="2023" name="DNA Res.">
        <title>Chromosome-level genome assembly of Phrynocephalus forsythii using third-generation DNA sequencing and Hi-C analysis.</title>
        <authorList>
            <person name="Qi Y."/>
            <person name="Zhao W."/>
            <person name="Zhao Y."/>
            <person name="Niu C."/>
            <person name="Cao S."/>
            <person name="Zhang Y."/>
        </authorList>
    </citation>
    <scope>NUCLEOTIDE SEQUENCE</scope>
    <source>
        <tissue evidence="19">Muscle</tissue>
    </source>
</reference>
<dbReference type="Gene3D" id="3.40.390.10">
    <property type="entry name" value="Collagenase (Catalytic Domain)"/>
    <property type="match status" value="1"/>
</dbReference>
<evidence type="ECO:0000256" key="11">
    <source>
        <dbReference type="PROSITE-ProRule" id="PRU00068"/>
    </source>
</evidence>
<keyword evidence="14" id="KW-0479">Metal-binding</keyword>
<keyword evidence="10" id="KW-1199">Hemostasis impairing toxin</keyword>
<dbReference type="PROSITE" id="PS50214">
    <property type="entry name" value="DISINTEGRIN_2"/>
    <property type="match status" value="1"/>
</dbReference>
<dbReference type="InterPro" id="IPR015943">
    <property type="entry name" value="WD40/YVTN_repeat-like_dom_sf"/>
</dbReference>
<evidence type="ECO:0000256" key="5">
    <source>
        <dbReference type="ARBA" id="ARBA00022656"/>
    </source>
</evidence>
<comment type="caution">
    <text evidence="19">The sequence shown here is derived from an EMBL/GenBank/DDBJ whole genome shotgun (WGS) entry which is preliminary data.</text>
</comment>
<dbReference type="PROSITE" id="PS00427">
    <property type="entry name" value="DISINTEGRIN_1"/>
    <property type="match status" value="1"/>
</dbReference>
<comment type="caution">
    <text evidence="12">Lacks conserved residue(s) required for the propagation of feature annotation.</text>
</comment>
<protein>
    <submittedName>
        <fullName evidence="19">Uncharacterized protein</fullName>
    </submittedName>
</protein>
<evidence type="ECO:0000256" key="14">
    <source>
        <dbReference type="PROSITE-ProRule" id="PRU00276"/>
    </source>
</evidence>
<feature type="disulfide bond" evidence="12">
    <location>
        <begin position="661"/>
        <end position="670"/>
    </location>
</feature>
<feature type="region of interest" description="Disordered" evidence="15">
    <location>
        <begin position="155"/>
        <end position="198"/>
    </location>
</feature>
<dbReference type="InterPro" id="IPR001680">
    <property type="entry name" value="WD40_rpt"/>
</dbReference>
<dbReference type="AlphaFoldDB" id="A0A9Q1AYT7"/>
<dbReference type="InterPro" id="IPR018358">
    <property type="entry name" value="Disintegrin_CS"/>
</dbReference>
<keyword evidence="3" id="KW-1201">Platelet aggregation inhibiting toxin</keyword>
<evidence type="ECO:0000256" key="9">
    <source>
        <dbReference type="ARBA" id="ARBA00023157"/>
    </source>
</evidence>
<dbReference type="InterPro" id="IPR036322">
    <property type="entry name" value="WD40_repeat_dom_sf"/>
</dbReference>
<evidence type="ECO:0000313" key="20">
    <source>
        <dbReference type="Proteomes" id="UP001142489"/>
    </source>
</evidence>
<evidence type="ECO:0000259" key="18">
    <source>
        <dbReference type="PROSITE" id="PS50215"/>
    </source>
</evidence>
<dbReference type="PANTHER" id="PTHR11905">
    <property type="entry name" value="ADAM A DISINTEGRIN AND METALLOPROTEASE DOMAIN"/>
    <property type="match status" value="1"/>
</dbReference>
<dbReference type="SUPFAM" id="SSF50978">
    <property type="entry name" value="WD40 repeat-like"/>
    <property type="match status" value="1"/>
</dbReference>
<evidence type="ECO:0000256" key="3">
    <source>
        <dbReference type="ARBA" id="ARBA00022442"/>
    </source>
</evidence>
<keyword evidence="13" id="KW-0853">WD repeat</keyword>
<keyword evidence="14" id="KW-0862">Zinc</keyword>
<dbReference type="Pfam" id="PF08516">
    <property type="entry name" value="ADAM_CR"/>
    <property type="match status" value="1"/>
</dbReference>
<dbReference type="PRINTS" id="PR00289">
    <property type="entry name" value="DISINTEGRIN"/>
</dbReference>
<dbReference type="SMART" id="SM00608">
    <property type="entry name" value="ACR"/>
    <property type="match status" value="1"/>
</dbReference>
<feature type="binding site" evidence="14">
    <location>
        <position position="347"/>
    </location>
    <ligand>
        <name>Zn(2+)</name>
        <dbReference type="ChEBI" id="CHEBI:29105"/>
        <note>catalytic</note>
    </ligand>
</feature>
<dbReference type="GO" id="GO:0005576">
    <property type="term" value="C:extracellular region"/>
    <property type="evidence" value="ECO:0007669"/>
    <property type="project" value="UniProtKB-SubCell"/>
</dbReference>
<dbReference type="OrthoDB" id="9030911at2759"/>
<keyword evidence="8" id="KW-0472">Membrane</keyword>
<dbReference type="GO" id="GO:0006508">
    <property type="term" value="P:proteolysis"/>
    <property type="evidence" value="ECO:0007669"/>
    <property type="project" value="InterPro"/>
</dbReference>
<dbReference type="EMBL" id="JAPFRF010000010">
    <property type="protein sequence ID" value="KAJ7320453.1"/>
    <property type="molecule type" value="Genomic_DNA"/>
</dbReference>
<dbReference type="GO" id="GO:1990913">
    <property type="term" value="C:sperm head plasma membrane"/>
    <property type="evidence" value="ECO:0007669"/>
    <property type="project" value="TreeGrafter"/>
</dbReference>
<dbReference type="SUPFAM" id="SSF55486">
    <property type="entry name" value="Metalloproteases ('zincins'), catalytic domain"/>
    <property type="match status" value="1"/>
</dbReference>
<evidence type="ECO:0000256" key="2">
    <source>
        <dbReference type="ARBA" id="ARBA00004613"/>
    </source>
</evidence>
<evidence type="ECO:0000256" key="12">
    <source>
        <dbReference type="PROSITE-ProRule" id="PRU00076"/>
    </source>
</evidence>
<dbReference type="InterPro" id="IPR001762">
    <property type="entry name" value="Disintegrin_dom"/>
</dbReference>
<dbReference type="SMART" id="SM00320">
    <property type="entry name" value="WD40"/>
    <property type="match status" value="2"/>
</dbReference>
<evidence type="ECO:0000256" key="15">
    <source>
        <dbReference type="SAM" id="MobiDB-lite"/>
    </source>
</evidence>
<dbReference type="PROSITE" id="PS50215">
    <property type="entry name" value="ADAM_MEPRO"/>
    <property type="match status" value="1"/>
</dbReference>
<evidence type="ECO:0000256" key="7">
    <source>
        <dbReference type="ARBA" id="ARBA00022989"/>
    </source>
</evidence>
<evidence type="ECO:0000256" key="6">
    <source>
        <dbReference type="ARBA" id="ARBA00022692"/>
    </source>
</evidence>
<dbReference type="InterPro" id="IPR036436">
    <property type="entry name" value="Disintegrin_dom_sf"/>
</dbReference>
<dbReference type="CDD" id="cd04269">
    <property type="entry name" value="ZnMc_adamalysin_II_like"/>
    <property type="match status" value="1"/>
</dbReference>
<dbReference type="InterPro" id="IPR034027">
    <property type="entry name" value="Reprolysin_adamalysin"/>
</dbReference>
<dbReference type="InterPro" id="IPR024079">
    <property type="entry name" value="MetalloPept_cat_dom_sf"/>
</dbReference>
<proteinExistence type="predicted"/>
<feature type="repeat" description="WD" evidence="13">
    <location>
        <begin position="1056"/>
        <end position="1089"/>
    </location>
</feature>
<dbReference type="SMART" id="SM00050">
    <property type="entry name" value="DISIN"/>
    <property type="match status" value="1"/>
</dbReference>
<gene>
    <name evidence="19" type="ORF">JRQ81_019964</name>
</gene>
<evidence type="ECO:0000256" key="13">
    <source>
        <dbReference type="PROSITE-ProRule" id="PRU00221"/>
    </source>
</evidence>
<accession>A0A9Q1AYT7</accession>
<dbReference type="Gene3D" id="2.130.10.10">
    <property type="entry name" value="YVTN repeat-like/Quinoprotein amine dehydrogenase"/>
    <property type="match status" value="1"/>
</dbReference>
<dbReference type="Gene3D" id="4.10.70.10">
    <property type="entry name" value="Disintegrin domain"/>
    <property type="match status" value="1"/>
</dbReference>
<dbReference type="PANTHER" id="PTHR11905:SF120">
    <property type="entry name" value="DISINTEGRIN AND METALLOPROTEINASE DOMAIN-CONTAINING PROTEIN 1A"/>
    <property type="match status" value="1"/>
</dbReference>
<keyword evidence="12" id="KW-0245">EGF-like domain</keyword>
<feature type="disulfide bond" evidence="11">
    <location>
        <begin position="469"/>
        <end position="489"/>
    </location>
</feature>
<evidence type="ECO:0000256" key="8">
    <source>
        <dbReference type="ARBA" id="ARBA00023136"/>
    </source>
</evidence>
<keyword evidence="20" id="KW-1185">Reference proteome</keyword>
<dbReference type="PROSITE" id="PS01186">
    <property type="entry name" value="EGF_2"/>
    <property type="match status" value="1"/>
</dbReference>